<dbReference type="InterPro" id="IPR036034">
    <property type="entry name" value="PDZ_sf"/>
</dbReference>
<dbReference type="PROSITE" id="PS50106">
    <property type="entry name" value="PDZ"/>
    <property type="match status" value="2"/>
</dbReference>
<feature type="compositionally biased region" description="Polar residues" evidence="4">
    <location>
        <begin position="185"/>
        <end position="198"/>
    </location>
</feature>
<reference evidence="9 10" key="1">
    <citation type="submission" date="2025-05" db="UniProtKB">
        <authorList>
            <consortium name="RefSeq"/>
        </authorList>
    </citation>
    <scope>IDENTIFICATION</scope>
</reference>
<dbReference type="SUPFAM" id="SSF52540">
    <property type="entry name" value="P-loop containing nucleoside triphosphate hydrolases"/>
    <property type="match status" value="1"/>
</dbReference>
<dbReference type="SMART" id="SM00228">
    <property type="entry name" value="PDZ"/>
    <property type="match status" value="2"/>
</dbReference>
<dbReference type="Gene3D" id="3.40.50.300">
    <property type="entry name" value="P-loop containing nucleotide triphosphate hydrolases"/>
    <property type="match status" value="1"/>
</dbReference>
<dbReference type="InterPro" id="IPR008145">
    <property type="entry name" value="GK/Ca_channel_bsu"/>
</dbReference>
<evidence type="ECO:0000256" key="4">
    <source>
        <dbReference type="SAM" id="MobiDB-lite"/>
    </source>
</evidence>
<feature type="domain" description="PDZ" evidence="7">
    <location>
        <begin position="67"/>
        <end position="150"/>
    </location>
</feature>
<dbReference type="CDD" id="cd00071">
    <property type="entry name" value="GMPK"/>
    <property type="match status" value="1"/>
</dbReference>
<feature type="domain" description="Guanylate kinase-like" evidence="6">
    <location>
        <begin position="614"/>
        <end position="803"/>
    </location>
</feature>
<organism evidence="8 10">
    <name type="scientific">Hydra vulgaris</name>
    <name type="common">Hydra</name>
    <name type="synonym">Hydra attenuata</name>
    <dbReference type="NCBI Taxonomy" id="6087"/>
    <lineage>
        <taxon>Eukaryota</taxon>
        <taxon>Metazoa</taxon>
        <taxon>Cnidaria</taxon>
        <taxon>Hydrozoa</taxon>
        <taxon>Hydroidolina</taxon>
        <taxon>Anthoathecata</taxon>
        <taxon>Aplanulata</taxon>
        <taxon>Hydridae</taxon>
        <taxon>Hydra</taxon>
    </lineage>
</organism>
<dbReference type="GeneID" id="100209327"/>
<dbReference type="CDD" id="cd00136">
    <property type="entry name" value="PDZ_canonical"/>
    <property type="match status" value="1"/>
</dbReference>
<evidence type="ECO:0000259" key="6">
    <source>
        <dbReference type="PROSITE" id="PS50052"/>
    </source>
</evidence>
<evidence type="ECO:0000256" key="2">
    <source>
        <dbReference type="ARBA" id="ARBA00022443"/>
    </source>
</evidence>
<dbReference type="CDD" id="cd11862">
    <property type="entry name" value="SH3_MPP"/>
    <property type="match status" value="1"/>
</dbReference>
<dbReference type="Pfam" id="PF07653">
    <property type="entry name" value="SH3_2"/>
    <property type="match status" value="1"/>
</dbReference>
<evidence type="ECO:0000259" key="5">
    <source>
        <dbReference type="PROSITE" id="PS50002"/>
    </source>
</evidence>
<evidence type="ECO:0000313" key="9">
    <source>
        <dbReference type="RefSeq" id="XP_065660589.1"/>
    </source>
</evidence>
<dbReference type="Gene3D" id="2.30.42.10">
    <property type="match status" value="2"/>
</dbReference>
<dbReference type="SUPFAM" id="SSF50156">
    <property type="entry name" value="PDZ domain-like"/>
    <property type="match status" value="2"/>
</dbReference>
<dbReference type="RefSeq" id="XP_065660589.1">
    <property type="nucleotide sequence ID" value="XM_065804517.1"/>
</dbReference>
<dbReference type="InterPro" id="IPR001478">
    <property type="entry name" value="PDZ"/>
</dbReference>
<keyword evidence="2 3" id="KW-0728">SH3 domain</keyword>
<evidence type="ECO:0000259" key="7">
    <source>
        <dbReference type="PROSITE" id="PS50106"/>
    </source>
</evidence>
<dbReference type="SMART" id="SM00326">
    <property type="entry name" value="SH3"/>
    <property type="match status" value="1"/>
</dbReference>
<dbReference type="PROSITE" id="PS50052">
    <property type="entry name" value="GUANYLATE_KINASE_2"/>
    <property type="match status" value="1"/>
</dbReference>
<evidence type="ECO:0000256" key="1">
    <source>
        <dbReference type="ARBA" id="ARBA00007014"/>
    </source>
</evidence>
<name>A0ABM4CFV5_HYDVU</name>
<dbReference type="Proteomes" id="UP001652625">
    <property type="component" value="Chromosome 09"/>
</dbReference>
<evidence type="ECO:0000313" key="8">
    <source>
        <dbReference type="Proteomes" id="UP001652625"/>
    </source>
</evidence>
<dbReference type="InterPro" id="IPR001452">
    <property type="entry name" value="SH3_domain"/>
</dbReference>
<dbReference type="InterPro" id="IPR027417">
    <property type="entry name" value="P-loop_NTPase"/>
</dbReference>
<dbReference type="Gene3D" id="2.30.30.40">
    <property type="entry name" value="SH3 Domains"/>
    <property type="match status" value="1"/>
</dbReference>
<comment type="similarity">
    <text evidence="1">Belongs to the MAGUK family.</text>
</comment>
<dbReference type="InterPro" id="IPR008144">
    <property type="entry name" value="Guanylate_kin-like_dom"/>
</dbReference>
<dbReference type="Pfam" id="PF00595">
    <property type="entry name" value="PDZ"/>
    <property type="match status" value="2"/>
</dbReference>
<gene>
    <name evidence="9 10" type="primary">LOC100209327</name>
</gene>
<dbReference type="Pfam" id="PF00625">
    <property type="entry name" value="Guanylate_kin"/>
    <property type="match status" value="1"/>
</dbReference>
<keyword evidence="8" id="KW-1185">Reference proteome</keyword>
<accession>A0ABM4CFV5</accession>
<dbReference type="SMART" id="SM00072">
    <property type="entry name" value="GuKc"/>
    <property type="match status" value="1"/>
</dbReference>
<evidence type="ECO:0000256" key="3">
    <source>
        <dbReference type="PROSITE-ProRule" id="PRU00192"/>
    </source>
</evidence>
<feature type="region of interest" description="Disordered" evidence="4">
    <location>
        <begin position="171"/>
        <end position="198"/>
    </location>
</feature>
<dbReference type="RefSeq" id="XP_065660590.1">
    <property type="nucleotide sequence ID" value="XM_065804518.1"/>
</dbReference>
<sequence length="818" mass="93070">MDNRLVTKKNGYVSNGYSFTSGAENIKALSNSKVSLHSLRSNASSTSEKLNNGYQSSNNLADCEISTILIEMGPSDRRFGFSVMGGIDEGFPPRIDDISPGSPAERCGLQLEDELLEVNGINVEHITHAEIIMKIHKSKVQILLKIRRYLPSKTEERKYISSKTEERKYVQQKTDKQYDNKMSPIKTNGYISKTNGESSPVSITTPGMLKFKRQPVADRISNIPSRFINEAFHRDEFDDSFADDDDNDVSSDTKSLGFSKFVALLDVMRKSTSQHQQDDVAFFQNLLYLKQFQDCIKIHNQMSKAAIKKRNDAMKPVATNSTFLLSEVSNLLMGLNDPGAIKLLNIISRPFFKELLNAHDHIAMRESLDSFPEIENESEYDQDDINEFIDDQRVKIVRIDKTNKPLGATVKNEGDAVIISRIIKGGAAEKSELLHEGDEILEINNQSVKGKNIDEVVELLSELEGTITFVLLPTSVHKDTQFEEGVFLKALFDYDPKDDQYLPCPELGLPFVKGDLLKIINQADPDWWQARNVNGDQQGLAGLIPSKKFQLQRERSKIVLHGDDNEPIISEKKHFLCGRRKRKVKKFKSFKNSPVDEILTYEEMVKKDPDPGQRRPVVLIGPPQVGRRELRDRLVSENPHKYGLAVAHTTRVPESGEIDKEDFIFVNKSAFDKLIDAAEFIEYGQYSGYKYGTSFNAVRSVLENGKTCILSMNCQSLPILKNSDLLPYIIFITLPPINQLKRLREFDDTCEPFNPNIRLEDKEIPNILEKAREISRTYGHYFDKVIVNNEFEHTYAELVETLNRLETQPQWLPQKCVR</sequence>
<dbReference type="SUPFAM" id="SSF50044">
    <property type="entry name" value="SH3-domain"/>
    <property type="match status" value="1"/>
</dbReference>
<dbReference type="InterPro" id="IPR050716">
    <property type="entry name" value="MAGUK"/>
</dbReference>
<feature type="domain" description="SH3" evidence="5">
    <location>
        <begin position="483"/>
        <end position="554"/>
    </location>
</feature>
<dbReference type="PANTHER" id="PTHR23122">
    <property type="entry name" value="MEMBRANE-ASSOCIATED GUANYLATE KINASE MAGUK"/>
    <property type="match status" value="1"/>
</dbReference>
<dbReference type="PROSITE" id="PS50002">
    <property type="entry name" value="SH3"/>
    <property type="match status" value="1"/>
</dbReference>
<evidence type="ECO:0000313" key="10">
    <source>
        <dbReference type="RefSeq" id="XP_065660590.1"/>
    </source>
</evidence>
<feature type="domain" description="PDZ" evidence="7">
    <location>
        <begin position="393"/>
        <end position="475"/>
    </location>
</feature>
<proteinExistence type="inferred from homology"/>
<dbReference type="InterPro" id="IPR036028">
    <property type="entry name" value="SH3-like_dom_sf"/>
</dbReference>
<dbReference type="CDD" id="cd06798">
    <property type="entry name" value="PDZ_MPP5-like"/>
    <property type="match status" value="1"/>
</dbReference>
<protein>
    <submittedName>
        <fullName evidence="9 10">Protein PALS1 isoform X2</fullName>
    </submittedName>
</protein>